<dbReference type="GO" id="GO:0030322">
    <property type="term" value="P:stabilization of membrane potential"/>
    <property type="evidence" value="ECO:0007669"/>
    <property type="project" value="TreeGrafter"/>
</dbReference>
<dbReference type="EMBL" id="LUEZ02000044">
    <property type="protein sequence ID" value="RDB24450.1"/>
    <property type="molecule type" value="Genomic_DNA"/>
</dbReference>
<dbReference type="Proteomes" id="UP000076154">
    <property type="component" value="Unassembled WGS sequence"/>
</dbReference>
<dbReference type="GO" id="GO:0015271">
    <property type="term" value="F:outward rectifier potassium channel activity"/>
    <property type="evidence" value="ECO:0007669"/>
    <property type="project" value="TreeGrafter"/>
</dbReference>
<feature type="transmembrane region" description="Helical" evidence="9">
    <location>
        <begin position="184"/>
        <end position="209"/>
    </location>
</feature>
<evidence type="ECO:0000256" key="5">
    <source>
        <dbReference type="ARBA" id="ARBA00023065"/>
    </source>
</evidence>
<evidence type="ECO:0000256" key="4">
    <source>
        <dbReference type="ARBA" id="ARBA00022989"/>
    </source>
</evidence>
<evidence type="ECO:0000256" key="2">
    <source>
        <dbReference type="ARBA" id="ARBA00022448"/>
    </source>
</evidence>
<dbReference type="SUPFAM" id="SSF81324">
    <property type="entry name" value="Voltage-gated potassium channels"/>
    <property type="match status" value="2"/>
</dbReference>
<accession>A0A369JT88</accession>
<comment type="subcellular location">
    <subcellularLocation>
        <location evidence="1">Membrane</location>
        <topology evidence="1">Multi-pass membrane protein</topology>
    </subcellularLocation>
</comment>
<evidence type="ECO:0000256" key="3">
    <source>
        <dbReference type="ARBA" id="ARBA00022692"/>
    </source>
</evidence>
<feature type="transmembrane region" description="Helical" evidence="9">
    <location>
        <begin position="66"/>
        <end position="90"/>
    </location>
</feature>
<feature type="region of interest" description="Disordered" evidence="8">
    <location>
        <begin position="469"/>
        <end position="499"/>
    </location>
</feature>
<dbReference type="InParanoid" id="A0A369JT88"/>
<feature type="transmembrane region" description="Helical" evidence="9">
    <location>
        <begin position="283"/>
        <end position="306"/>
    </location>
</feature>
<dbReference type="OrthoDB" id="297496at2759"/>
<feature type="transmembrane region" description="Helical" evidence="9">
    <location>
        <begin position="422"/>
        <end position="446"/>
    </location>
</feature>
<dbReference type="STRING" id="39966.A0A369JT88"/>
<dbReference type="Pfam" id="PF07885">
    <property type="entry name" value="Ion_trans_2"/>
    <property type="match status" value="2"/>
</dbReference>
<gene>
    <name evidence="11" type="primary">TOK1_0</name>
    <name evidence="11" type="ORF">Hypma_008434</name>
</gene>
<dbReference type="InterPro" id="IPR003280">
    <property type="entry name" value="2pore_dom_K_chnl"/>
</dbReference>
<evidence type="ECO:0000256" key="6">
    <source>
        <dbReference type="ARBA" id="ARBA00023136"/>
    </source>
</evidence>
<feature type="transmembrane region" description="Helical" evidence="9">
    <location>
        <begin position="230"/>
        <end position="247"/>
    </location>
</feature>
<feature type="transmembrane region" description="Helical" evidence="9">
    <location>
        <begin position="360"/>
        <end position="381"/>
    </location>
</feature>
<dbReference type="Gene3D" id="1.10.287.70">
    <property type="match status" value="2"/>
</dbReference>
<proteinExistence type="predicted"/>
<evidence type="ECO:0000256" key="9">
    <source>
        <dbReference type="SAM" id="Phobius"/>
    </source>
</evidence>
<keyword evidence="3 9" id="KW-0812">Transmembrane</keyword>
<evidence type="ECO:0000256" key="7">
    <source>
        <dbReference type="ARBA" id="ARBA00023303"/>
    </source>
</evidence>
<evidence type="ECO:0000256" key="8">
    <source>
        <dbReference type="SAM" id="MobiDB-lite"/>
    </source>
</evidence>
<name>A0A369JT88_HYPMA</name>
<keyword evidence="2" id="KW-0813">Transport</keyword>
<keyword evidence="7 11" id="KW-0407">Ion channel</keyword>
<sequence length="611" mass="68864">MNDPGAGEPIEESFKQVTDALREQITPESHQSHGLRAEFRHELEVDDEEEEMGFAQAKRWWFTSTAFPLIAGTFGPLANLFSICALVQTWRVSIPNGGTENKGVNIKDPPWLLALNSVSLALALVANFLLLFNFAHRVRYAIAQPFTIILWYTASIFLIVPLGLTRDLIIQPRSTHAFTQSYYYALISAALYVIISSLLVFNMLGAYVFKAYPPSFNSLTIPQRTLMLQTVSYILYLALGAGIFSAAEGWKFVDGLYWADYTLLTIGLGTDFPLQTKVGKALLIPYAACGITMLGLVIGSVRGLVLERGKMKVIRRTLGKDRQKYVDDVQSPSAEWKRKEFDTMRRLEQHAEKVQKYTSLGTSFIAYIIVWFGGALVFWFAEEKQQEWTYFKSLYFAYTTLLTIGYGDFFPQSNSGKPFFVIWSLIAVPTVTVLISNMSGTVIGWLKNATLWIGERTILPERKKHHRMGFKKTKGSGKDGRSRRFKDKQRETNGLGGDVEKLGNAVEKVEKEQGREGSLAAKLAKEISRVAKDVGRKPPKKYDWDEWANWLELLGMDGSHSRSSSQGNDGVQWTWLSDEGPLFSQLSETEWVLGKLCTRLEEVLKQELGEA</sequence>
<evidence type="ECO:0000313" key="12">
    <source>
        <dbReference type="Proteomes" id="UP000076154"/>
    </source>
</evidence>
<feature type="transmembrane region" description="Helical" evidence="9">
    <location>
        <begin position="146"/>
        <end position="164"/>
    </location>
</feature>
<keyword evidence="4 9" id="KW-1133">Transmembrane helix</keyword>
<keyword evidence="5" id="KW-0406">Ion transport</keyword>
<keyword evidence="6 9" id="KW-0472">Membrane</keyword>
<evidence type="ECO:0000259" key="10">
    <source>
        <dbReference type="Pfam" id="PF07885"/>
    </source>
</evidence>
<evidence type="ECO:0000256" key="1">
    <source>
        <dbReference type="ARBA" id="ARBA00004141"/>
    </source>
</evidence>
<dbReference type="PANTHER" id="PTHR11003">
    <property type="entry name" value="POTASSIUM CHANNEL, SUBFAMILY K"/>
    <property type="match status" value="1"/>
</dbReference>
<evidence type="ECO:0000313" key="11">
    <source>
        <dbReference type="EMBL" id="RDB24450.1"/>
    </source>
</evidence>
<dbReference type="InterPro" id="IPR013099">
    <property type="entry name" value="K_chnl_dom"/>
</dbReference>
<dbReference type="GO" id="GO:0005886">
    <property type="term" value="C:plasma membrane"/>
    <property type="evidence" value="ECO:0007669"/>
    <property type="project" value="TreeGrafter"/>
</dbReference>
<reference evidence="11" key="1">
    <citation type="submission" date="2018-04" db="EMBL/GenBank/DDBJ databases">
        <title>Whole genome sequencing of Hypsizygus marmoreus.</title>
        <authorList>
            <person name="Choi I.-G."/>
            <person name="Min B."/>
            <person name="Kim J.-G."/>
            <person name="Kim S."/>
            <person name="Oh Y.-L."/>
            <person name="Kong W.-S."/>
            <person name="Park H."/>
            <person name="Jeong J."/>
            <person name="Song E.-S."/>
        </authorList>
    </citation>
    <scope>NUCLEOTIDE SEQUENCE [LARGE SCALE GENOMIC DNA]</scope>
    <source>
        <strain evidence="11">51987-8</strain>
    </source>
</reference>
<dbReference type="PANTHER" id="PTHR11003:SF342">
    <property type="entry name" value="OUTWARD-RECTIFIER POTASSIUM CHANNEL TOK1"/>
    <property type="match status" value="1"/>
</dbReference>
<organism evidence="11 12">
    <name type="scientific">Hypsizygus marmoreus</name>
    <name type="common">White beech mushroom</name>
    <name type="synonym">Agaricus marmoreus</name>
    <dbReference type="NCBI Taxonomy" id="39966"/>
    <lineage>
        <taxon>Eukaryota</taxon>
        <taxon>Fungi</taxon>
        <taxon>Dikarya</taxon>
        <taxon>Basidiomycota</taxon>
        <taxon>Agaricomycotina</taxon>
        <taxon>Agaricomycetes</taxon>
        <taxon>Agaricomycetidae</taxon>
        <taxon>Agaricales</taxon>
        <taxon>Tricholomatineae</taxon>
        <taxon>Lyophyllaceae</taxon>
        <taxon>Hypsizygus</taxon>
    </lineage>
</organism>
<feature type="domain" description="Potassium channel" evidence="10">
    <location>
        <begin position="234"/>
        <end position="301"/>
    </location>
</feature>
<dbReference type="AlphaFoldDB" id="A0A369JT88"/>
<dbReference type="GO" id="GO:0022841">
    <property type="term" value="F:potassium ion leak channel activity"/>
    <property type="evidence" value="ECO:0007669"/>
    <property type="project" value="TreeGrafter"/>
</dbReference>
<keyword evidence="12" id="KW-1185">Reference proteome</keyword>
<comment type="caution">
    <text evidence="11">The sequence shown here is derived from an EMBL/GenBank/DDBJ whole genome shotgun (WGS) entry which is preliminary data.</text>
</comment>
<feature type="domain" description="Potassium channel" evidence="10">
    <location>
        <begin position="368"/>
        <end position="439"/>
    </location>
</feature>
<feature type="transmembrane region" description="Helical" evidence="9">
    <location>
        <begin position="110"/>
        <end position="134"/>
    </location>
</feature>
<protein>
    <submittedName>
        <fullName evidence="11">Outward-rectifier potassium channel TOK1</fullName>
    </submittedName>
</protein>